<evidence type="ECO:0000313" key="5">
    <source>
        <dbReference type="EMBL" id="MBD8065902.1"/>
    </source>
</evidence>
<evidence type="ECO:0000256" key="2">
    <source>
        <dbReference type="SAM" id="Coils"/>
    </source>
</evidence>
<keyword evidence="3" id="KW-0812">Transmembrane</keyword>
<dbReference type="AlphaFoldDB" id="A0A927FUU1"/>
<dbReference type="Proteomes" id="UP000654108">
    <property type="component" value="Unassembled WGS sequence"/>
</dbReference>
<feature type="transmembrane region" description="Helical" evidence="3">
    <location>
        <begin position="17"/>
        <end position="35"/>
    </location>
</feature>
<dbReference type="EMBL" id="JACYFU010000002">
    <property type="protein sequence ID" value="MBD8065902.1"/>
    <property type="molecule type" value="Genomic_DNA"/>
</dbReference>
<dbReference type="InterPro" id="IPR058625">
    <property type="entry name" value="MdtA-like_BSH"/>
</dbReference>
<dbReference type="GO" id="GO:1990281">
    <property type="term" value="C:efflux pump complex"/>
    <property type="evidence" value="ECO:0007669"/>
    <property type="project" value="TreeGrafter"/>
</dbReference>
<feature type="coiled-coil region" evidence="2">
    <location>
        <begin position="111"/>
        <end position="181"/>
    </location>
</feature>
<dbReference type="SUPFAM" id="SSF111369">
    <property type="entry name" value="HlyD-like secretion proteins"/>
    <property type="match status" value="1"/>
</dbReference>
<keyword evidence="2" id="KW-0175">Coiled coil</keyword>
<dbReference type="NCBIfam" id="TIGR01730">
    <property type="entry name" value="RND_mfp"/>
    <property type="match status" value="1"/>
</dbReference>
<keyword evidence="3" id="KW-0472">Membrane</keyword>
<comment type="similarity">
    <text evidence="1">Belongs to the membrane fusion protein (MFP) (TC 8.A.1) family.</text>
</comment>
<dbReference type="Gene3D" id="2.40.50.100">
    <property type="match status" value="1"/>
</dbReference>
<dbReference type="InterPro" id="IPR006143">
    <property type="entry name" value="RND_pump_MFP"/>
</dbReference>
<reference evidence="5" key="1">
    <citation type="submission" date="2020-09" db="EMBL/GenBank/DDBJ databases">
        <title>Genome seq and assembly of Devosia sp.</title>
        <authorList>
            <person name="Chhetri G."/>
        </authorList>
    </citation>
    <scope>NUCLEOTIDE SEQUENCE</scope>
    <source>
        <strain evidence="5">PTR5</strain>
    </source>
</reference>
<dbReference type="Gene3D" id="2.40.420.20">
    <property type="match status" value="1"/>
</dbReference>
<gene>
    <name evidence="5" type="ORF">IC608_10480</name>
</gene>
<proteinExistence type="inferred from homology"/>
<feature type="domain" description="Multidrug resistance protein MdtA-like barrel-sandwich hybrid" evidence="4">
    <location>
        <begin position="70"/>
        <end position="208"/>
    </location>
</feature>
<dbReference type="Pfam" id="PF25917">
    <property type="entry name" value="BSH_RND"/>
    <property type="match status" value="1"/>
</dbReference>
<dbReference type="Gene3D" id="2.40.30.170">
    <property type="match status" value="1"/>
</dbReference>
<dbReference type="GO" id="GO:0015562">
    <property type="term" value="F:efflux transmembrane transporter activity"/>
    <property type="evidence" value="ECO:0007669"/>
    <property type="project" value="TreeGrafter"/>
</dbReference>
<comment type="caution">
    <text evidence="5">The sequence shown here is derived from an EMBL/GenBank/DDBJ whole genome shotgun (WGS) entry which is preliminary data.</text>
</comment>
<sequence length="364" mass="38951">MSDIESRSANRRRRRRIWYLVLLALFIGGASWLAINRPWELKPASVEIEVVAKGPASRILAINGRVKPTEQVEVSSTVSGRILSVSVAEGQQVSQGTPLLVVDDTQQRATVAQVRSQLNGAQAQLDKAQVDLERAEALTATVSQRALGDSRLAVRTAHEEVDRLTALLAQAEDLLAQYVVKAPLDGTILSRGADAGQVVSSTTPLFLIADMASLHAEASVDELYASEMRRGLSVVSRPTGHSGVIEGEVIYVSPSVDATTGGRLVRVSLPGAGEANLPVGLTVMLNIVVEARDDAITIPRQALVAADQPAVFLIEDGRAVLTPVQYIDWPSDRLIVTRGLEGGERLIVDSKKVRADGALVAVRE</sequence>
<evidence type="ECO:0000256" key="1">
    <source>
        <dbReference type="ARBA" id="ARBA00009477"/>
    </source>
</evidence>
<keyword evidence="6" id="KW-1185">Reference proteome</keyword>
<protein>
    <submittedName>
        <fullName evidence="5">Efflux RND transporter periplasmic adaptor subunit</fullName>
    </submittedName>
</protein>
<name>A0A927FUU1_9HYPH</name>
<accession>A0A927FUU1</accession>
<evidence type="ECO:0000313" key="6">
    <source>
        <dbReference type="Proteomes" id="UP000654108"/>
    </source>
</evidence>
<organism evidence="5 6">
    <name type="scientific">Devosia oryzisoli</name>
    <dbReference type="NCBI Taxonomy" id="2774138"/>
    <lineage>
        <taxon>Bacteria</taxon>
        <taxon>Pseudomonadati</taxon>
        <taxon>Pseudomonadota</taxon>
        <taxon>Alphaproteobacteria</taxon>
        <taxon>Hyphomicrobiales</taxon>
        <taxon>Devosiaceae</taxon>
        <taxon>Devosia</taxon>
    </lineage>
</organism>
<keyword evidence="3" id="KW-1133">Transmembrane helix</keyword>
<dbReference type="PANTHER" id="PTHR30469:SF15">
    <property type="entry name" value="HLYD FAMILY OF SECRETION PROTEINS"/>
    <property type="match status" value="1"/>
</dbReference>
<evidence type="ECO:0000256" key="3">
    <source>
        <dbReference type="SAM" id="Phobius"/>
    </source>
</evidence>
<dbReference type="Gene3D" id="1.10.287.470">
    <property type="entry name" value="Helix hairpin bin"/>
    <property type="match status" value="1"/>
</dbReference>
<dbReference type="PANTHER" id="PTHR30469">
    <property type="entry name" value="MULTIDRUG RESISTANCE PROTEIN MDTA"/>
    <property type="match status" value="1"/>
</dbReference>
<evidence type="ECO:0000259" key="4">
    <source>
        <dbReference type="Pfam" id="PF25917"/>
    </source>
</evidence>